<evidence type="ECO:0000313" key="10">
    <source>
        <dbReference type="Proteomes" id="UP000214746"/>
    </source>
</evidence>
<evidence type="ECO:0000259" key="8">
    <source>
        <dbReference type="Pfam" id="PF01757"/>
    </source>
</evidence>
<dbReference type="GO" id="GO:0016413">
    <property type="term" value="F:O-acetyltransferase activity"/>
    <property type="evidence" value="ECO:0007669"/>
    <property type="project" value="TreeGrafter"/>
</dbReference>
<dbReference type="OrthoDB" id="569695at2"/>
<evidence type="ECO:0000256" key="4">
    <source>
        <dbReference type="ARBA" id="ARBA00022692"/>
    </source>
</evidence>
<feature type="transmembrane region" description="Helical" evidence="7">
    <location>
        <begin position="88"/>
        <end position="109"/>
    </location>
</feature>
<feature type="transmembrane region" description="Helical" evidence="7">
    <location>
        <begin position="344"/>
        <end position="362"/>
    </location>
</feature>
<dbReference type="GO" id="GO:0009246">
    <property type="term" value="P:enterobacterial common antigen biosynthetic process"/>
    <property type="evidence" value="ECO:0007669"/>
    <property type="project" value="TreeGrafter"/>
</dbReference>
<dbReference type="RefSeq" id="WP_089198373.1">
    <property type="nucleotide sequence ID" value="NZ_NHRJ02000001.1"/>
</dbReference>
<dbReference type="Proteomes" id="UP000214746">
    <property type="component" value="Unassembled WGS sequence"/>
</dbReference>
<feature type="transmembrane region" description="Helical" evidence="7">
    <location>
        <begin position="235"/>
        <end position="256"/>
    </location>
</feature>
<feature type="transmembrane region" description="Helical" evidence="7">
    <location>
        <begin position="12"/>
        <end position="32"/>
    </location>
</feature>
<evidence type="ECO:0000256" key="5">
    <source>
        <dbReference type="ARBA" id="ARBA00022989"/>
    </source>
</evidence>
<dbReference type="GO" id="GO:0005886">
    <property type="term" value="C:plasma membrane"/>
    <property type="evidence" value="ECO:0007669"/>
    <property type="project" value="UniProtKB-SubCell"/>
</dbReference>
<dbReference type="AlphaFoldDB" id="A0A2W1NVJ1"/>
<keyword evidence="6 7" id="KW-0472">Membrane</keyword>
<evidence type="ECO:0000256" key="6">
    <source>
        <dbReference type="ARBA" id="ARBA00023136"/>
    </source>
</evidence>
<keyword evidence="9" id="KW-0808">Transferase</keyword>
<keyword evidence="10" id="KW-1185">Reference proteome</keyword>
<proteinExistence type="inferred from homology"/>
<dbReference type="PANTHER" id="PTHR40074:SF2">
    <property type="entry name" value="O-ACETYLTRANSFERASE WECH"/>
    <property type="match status" value="1"/>
</dbReference>
<organism evidence="9 10">
    <name type="scientific">Paenibacillus xerothermodurans</name>
    <dbReference type="NCBI Taxonomy" id="1977292"/>
    <lineage>
        <taxon>Bacteria</taxon>
        <taxon>Bacillati</taxon>
        <taxon>Bacillota</taxon>
        <taxon>Bacilli</taxon>
        <taxon>Bacillales</taxon>
        <taxon>Paenibacillaceae</taxon>
        <taxon>Paenibacillus</taxon>
    </lineage>
</organism>
<reference evidence="9" key="1">
    <citation type="submission" date="2018-06" db="EMBL/GenBank/DDBJ databases">
        <title>Paenibacillus xerothermodurans sp. nov. an extremely dry heat resistant spore forming bacterium isolated from the soil of Cape Canaveral, Florida.</title>
        <authorList>
            <person name="Seuylemezian A."/>
            <person name="Kaur N."/>
            <person name="Patil P."/>
            <person name="Patil P."/>
            <person name="Mayilraj S."/>
            <person name="Vaishampayan P."/>
        </authorList>
    </citation>
    <scope>NUCLEOTIDE SEQUENCE [LARGE SCALE GENOMIC DNA]</scope>
    <source>
        <strain evidence="9">ATCC 27380</strain>
    </source>
</reference>
<comment type="subcellular location">
    <subcellularLocation>
        <location evidence="1">Cell membrane</location>
        <topology evidence="1">Multi-pass membrane protein</topology>
    </subcellularLocation>
</comment>
<comment type="similarity">
    <text evidence="2">Belongs to the acyltransferase 3 family.</text>
</comment>
<feature type="transmembrane region" description="Helical" evidence="7">
    <location>
        <begin position="129"/>
        <end position="152"/>
    </location>
</feature>
<keyword evidence="3" id="KW-1003">Cell membrane</keyword>
<keyword evidence="5 7" id="KW-1133">Transmembrane helix</keyword>
<accession>A0A2W1NVJ1</accession>
<dbReference type="InterPro" id="IPR002656">
    <property type="entry name" value="Acyl_transf_3_dom"/>
</dbReference>
<gene>
    <name evidence="9" type="ORF">CBW46_002175</name>
</gene>
<evidence type="ECO:0000313" key="9">
    <source>
        <dbReference type="EMBL" id="PZE22603.1"/>
    </source>
</evidence>
<feature type="transmembrane region" description="Helical" evidence="7">
    <location>
        <begin position="207"/>
        <end position="223"/>
    </location>
</feature>
<evidence type="ECO:0000256" key="2">
    <source>
        <dbReference type="ARBA" id="ARBA00007400"/>
    </source>
</evidence>
<dbReference type="Pfam" id="PF01757">
    <property type="entry name" value="Acyl_transf_3"/>
    <property type="match status" value="1"/>
</dbReference>
<sequence length="382" mass="43354">MAKKARIEEIQYLRGLAFAAVVLQHAIGHYAYLPEARLEDGVLLAVFLIAAKFAVPVFIFITGLVLFYNYRDTVPYKTFLWKRCKDIVLPYLVWSLVYALIAVQSNATLWSETKEIVKYWVTGTASYHLWYVAMVIQLYLLFPWIQRLVLYIRRTLTPRQLTAVFMLFAVCYVLLTQQVGTIADAAAKLDVPVLTPLFTEYADRNAFYFYIYFIMGAAAGSYVQEWRERIMNWRGLWISLYAAFGCCLLYTVIMSFRTDTGLHIQFNRTLLLQPFMAVFLMLSVIGMSIAAIAIHRNAGARFKRWLTLLGHYSYGAYLAHALILDVATDITDIALAGWNVSYRTITAFAICALLSVVLTVLLGRVPIGRLLAAAPAPLKRAV</sequence>
<comment type="caution">
    <text evidence="9">The sequence shown here is derived from an EMBL/GenBank/DDBJ whole genome shotgun (WGS) entry which is preliminary data.</text>
</comment>
<keyword evidence="9" id="KW-0012">Acyltransferase</keyword>
<evidence type="ECO:0000256" key="3">
    <source>
        <dbReference type="ARBA" id="ARBA00022475"/>
    </source>
</evidence>
<evidence type="ECO:0000256" key="7">
    <source>
        <dbReference type="SAM" id="Phobius"/>
    </source>
</evidence>
<dbReference type="PANTHER" id="PTHR40074">
    <property type="entry name" value="O-ACETYLTRANSFERASE WECH"/>
    <property type="match status" value="1"/>
</dbReference>
<feature type="transmembrane region" description="Helical" evidence="7">
    <location>
        <begin position="276"/>
        <end position="294"/>
    </location>
</feature>
<feature type="transmembrane region" description="Helical" evidence="7">
    <location>
        <begin position="164"/>
        <end position="187"/>
    </location>
</feature>
<feature type="transmembrane region" description="Helical" evidence="7">
    <location>
        <begin position="44"/>
        <end position="68"/>
    </location>
</feature>
<dbReference type="EMBL" id="NHRJ02000001">
    <property type="protein sequence ID" value="PZE22603.1"/>
    <property type="molecule type" value="Genomic_DNA"/>
</dbReference>
<feature type="transmembrane region" description="Helical" evidence="7">
    <location>
        <begin position="306"/>
        <end position="324"/>
    </location>
</feature>
<protein>
    <submittedName>
        <fullName evidence="9">Acyltransferase</fullName>
    </submittedName>
</protein>
<evidence type="ECO:0000256" key="1">
    <source>
        <dbReference type="ARBA" id="ARBA00004651"/>
    </source>
</evidence>
<name>A0A2W1NVJ1_PAEXE</name>
<feature type="domain" description="Acyltransferase 3" evidence="8">
    <location>
        <begin position="8"/>
        <end position="363"/>
    </location>
</feature>
<keyword evidence="4 7" id="KW-0812">Transmembrane</keyword>